<organism evidence="2 3">
    <name type="scientific">Lactiplantibacillus fabifermentans DSM 21115</name>
    <dbReference type="NCBI Taxonomy" id="1413187"/>
    <lineage>
        <taxon>Bacteria</taxon>
        <taxon>Bacillati</taxon>
        <taxon>Bacillota</taxon>
        <taxon>Bacilli</taxon>
        <taxon>Lactobacillales</taxon>
        <taxon>Lactobacillaceae</taxon>
        <taxon>Lactiplantibacillus</taxon>
    </lineage>
</organism>
<keyword evidence="1" id="KW-1133">Transmembrane helix</keyword>
<dbReference type="EMBL" id="AYGX02000080">
    <property type="protein sequence ID" value="KRO27423.1"/>
    <property type="molecule type" value="Genomic_DNA"/>
</dbReference>
<evidence type="ECO:0000313" key="3">
    <source>
        <dbReference type="Proteomes" id="UP000050920"/>
    </source>
</evidence>
<reference evidence="2 3" key="1">
    <citation type="journal article" date="2015" name="Genome Announc.">
        <title>Expanding the biotechnology potential of lactobacilli through comparative genomics of 213 strains and associated genera.</title>
        <authorList>
            <person name="Sun Z."/>
            <person name="Harris H.M."/>
            <person name="McCann A."/>
            <person name="Guo C."/>
            <person name="Argimon S."/>
            <person name="Zhang W."/>
            <person name="Yang X."/>
            <person name="Jeffery I.B."/>
            <person name="Cooney J.C."/>
            <person name="Kagawa T.F."/>
            <person name="Liu W."/>
            <person name="Song Y."/>
            <person name="Salvetti E."/>
            <person name="Wrobel A."/>
            <person name="Rasinkangas P."/>
            <person name="Parkhill J."/>
            <person name="Rea M.C."/>
            <person name="O'Sullivan O."/>
            <person name="Ritari J."/>
            <person name="Douillard F.P."/>
            <person name="Paul Ross R."/>
            <person name="Yang R."/>
            <person name="Briner A.E."/>
            <person name="Felis G.E."/>
            <person name="de Vos W.M."/>
            <person name="Barrangou R."/>
            <person name="Klaenhammer T.R."/>
            <person name="Caufield P.W."/>
            <person name="Cui Y."/>
            <person name="Zhang H."/>
            <person name="O'Toole P.W."/>
        </authorList>
    </citation>
    <scope>NUCLEOTIDE SEQUENCE [LARGE SCALE GENOMIC DNA]</scope>
    <source>
        <strain evidence="2 3">DSM 21115</strain>
    </source>
</reference>
<feature type="transmembrane region" description="Helical" evidence="1">
    <location>
        <begin position="31"/>
        <end position="51"/>
    </location>
</feature>
<feature type="transmembrane region" description="Helical" evidence="1">
    <location>
        <begin position="7"/>
        <end position="25"/>
    </location>
</feature>
<protein>
    <recommendedName>
        <fullName evidence="4">Integral membrane protein</fullName>
    </recommendedName>
</protein>
<name>A0A0R2NNZ9_9LACO</name>
<dbReference type="AlphaFoldDB" id="A0A0R2NNZ9"/>
<gene>
    <name evidence="2" type="ORF">DY78_GL000066</name>
</gene>
<keyword evidence="3" id="KW-1185">Reference proteome</keyword>
<proteinExistence type="predicted"/>
<dbReference type="RefSeq" id="WP_024626182.1">
    <property type="nucleotide sequence ID" value="NZ_AYGX02000080.1"/>
</dbReference>
<evidence type="ECO:0008006" key="4">
    <source>
        <dbReference type="Google" id="ProtNLM"/>
    </source>
</evidence>
<keyword evidence="1" id="KW-0812">Transmembrane</keyword>
<accession>A0A0R2NNZ9</accession>
<keyword evidence="1" id="KW-0472">Membrane</keyword>
<sequence>MLLQLDLVTKAIISTCFLEIVAALAHWSGLAAGHGAAIVIAIIGVVVLGLVGINVMRMAHQPRITQVVRQQMRWLNLIAIFIVIFAQW</sequence>
<evidence type="ECO:0000313" key="2">
    <source>
        <dbReference type="EMBL" id="KRO27423.1"/>
    </source>
</evidence>
<dbReference type="Proteomes" id="UP000050920">
    <property type="component" value="Unassembled WGS sequence"/>
</dbReference>
<evidence type="ECO:0000256" key="1">
    <source>
        <dbReference type="SAM" id="Phobius"/>
    </source>
</evidence>
<comment type="caution">
    <text evidence="2">The sequence shown here is derived from an EMBL/GenBank/DDBJ whole genome shotgun (WGS) entry which is preliminary data.</text>
</comment>